<sequence>MKKSLPRRTVLRAGGISVALPMLECMTRSPAVNAAAASPQDDDPKTADLDVRRMLAIGAPLGIHTPNLFPTKSGREYEVTPYLKPLQPYRDKWTVVSGLMHPDVDGGHPAEKSFLTAAPHPGHPSFKNTISVDQFAAEQIGYRTRFSSLTLASDRSGLSYTRSGVQIPSETRPSRLFAKLFLEGTKEEQATQLRRIKDGQSVMDLVRNQTAQVAKRASRQDNQTLDQYMTSVRELEQRLVQAEDWAQRPKPIIDQKPPTDVQDRADFVGRMRLMYEMIFLAFQSDSTRLITFLGAGGNEVVSLPGVEDGWHNLSHHGRDPEKLEMLAIIELEEFKLFGELLGKLDGVREGEHTLLDQTSILMGSNLGNASSHNNSNLPIIAAGGRFQHGQHLAFDPQKGPPLANLFVSQLQHLGLETDRFANGTGTLTGI</sequence>
<reference evidence="1 2" key="1">
    <citation type="submission" date="2019-02" db="EMBL/GenBank/DDBJ databases">
        <title>Deep-cultivation of Planctomycetes and their phenomic and genomic characterization uncovers novel biology.</title>
        <authorList>
            <person name="Wiegand S."/>
            <person name="Jogler M."/>
            <person name="Boedeker C."/>
            <person name="Pinto D."/>
            <person name="Vollmers J."/>
            <person name="Rivas-Marin E."/>
            <person name="Kohn T."/>
            <person name="Peeters S.H."/>
            <person name="Heuer A."/>
            <person name="Rast P."/>
            <person name="Oberbeckmann S."/>
            <person name="Bunk B."/>
            <person name="Jeske O."/>
            <person name="Meyerdierks A."/>
            <person name="Storesund J.E."/>
            <person name="Kallscheuer N."/>
            <person name="Luecker S."/>
            <person name="Lage O.M."/>
            <person name="Pohl T."/>
            <person name="Merkel B.J."/>
            <person name="Hornburger P."/>
            <person name="Mueller R.-W."/>
            <person name="Bruemmer F."/>
            <person name="Labrenz M."/>
            <person name="Spormann A.M."/>
            <person name="Op den Camp H."/>
            <person name="Overmann J."/>
            <person name="Amann R."/>
            <person name="Jetten M.S.M."/>
            <person name="Mascher T."/>
            <person name="Medema M.H."/>
            <person name="Devos D.P."/>
            <person name="Kaster A.-K."/>
            <person name="Ovreas L."/>
            <person name="Rohde M."/>
            <person name="Galperin M.Y."/>
            <person name="Jogler C."/>
        </authorList>
    </citation>
    <scope>NUCLEOTIDE SEQUENCE [LARGE SCALE GENOMIC DNA]</scope>
    <source>
        <strain evidence="1 2">FF011L</strain>
    </source>
</reference>
<keyword evidence="2" id="KW-1185">Reference proteome</keyword>
<dbReference type="OrthoDB" id="9146593at2"/>
<evidence type="ECO:0000313" key="1">
    <source>
        <dbReference type="EMBL" id="QDS91936.1"/>
    </source>
</evidence>
<proteinExistence type="predicted"/>
<dbReference type="KEGG" id="rml:FF011L_06720"/>
<evidence type="ECO:0000313" key="2">
    <source>
        <dbReference type="Proteomes" id="UP000320672"/>
    </source>
</evidence>
<dbReference type="Proteomes" id="UP000320672">
    <property type="component" value="Chromosome"/>
</dbReference>
<dbReference type="Pfam" id="PF07586">
    <property type="entry name" value="HXXSHH"/>
    <property type="match status" value="1"/>
</dbReference>
<evidence type="ECO:0008006" key="3">
    <source>
        <dbReference type="Google" id="ProtNLM"/>
    </source>
</evidence>
<dbReference type="RefSeq" id="WP_145350109.1">
    <property type="nucleotide sequence ID" value="NZ_CP036262.1"/>
</dbReference>
<dbReference type="PROSITE" id="PS51318">
    <property type="entry name" value="TAT"/>
    <property type="match status" value="1"/>
</dbReference>
<dbReference type="InterPro" id="IPR011447">
    <property type="entry name" value="DUF1552"/>
</dbReference>
<protein>
    <recommendedName>
        <fullName evidence="3">Secreted protein containing DUF1552</fullName>
    </recommendedName>
</protein>
<dbReference type="EMBL" id="CP036262">
    <property type="protein sequence ID" value="QDS91936.1"/>
    <property type="molecule type" value="Genomic_DNA"/>
</dbReference>
<dbReference type="InterPro" id="IPR006311">
    <property type="entry name" value="TAT_signal"/>
</dbReference>
<gene>
    <name evidence="1" type="ORF">FF011L_06720</name>
</gene>
<name>A0A517MAM2_9BACT</name>
<organism evidence="1 2">
    <name type="scientific">Roseimaritima multifibrata</name>
    <dbReference type="NCBI Taxonomy" id="1930274"/>
    <lineage>
        <taxon>Bacteria</taxon>
        <taxon>Pseudomonadati</taxon>
        <taxon>Planctomycetota</taxon>
        <taxon>Planctomycetia</taxon>
        <taxon>Pirellulales</taxon>
        <taxon>Pirellulaceae</taxon>
        <taxon>Roseimaritima</taxon>
    </lineage>
</organism>
<accession>A0A517MAM2</accession>
<dbReference type="AlphaFoldDB" id="A0A517MAM2"/>